<evidence type="ECO:0000313" key="7">
    <source>
        <dbReference type="Proteomes" id="UP000366065"/>
    </source>
</evidence>
<dbReference type="Gene3D" id="1.10.10.60">
    <property type="entry name" value="Homeodomain-like"/>
    <property type="match status" value="1"/>
</dbReference>
<gene>
    <name evidence="6" type="ORF">PCA20602_04889</name>
</gene>
<organism evidence="6 7">
    <name type="scientific">Pandoraea capi</name>
    <dbReference type="NCBI Taxonomy" id="2508286"/>
    <lineage>
        <taxon>Bacteria</taxon>
        <taxon>Pseudomonadati</taxon>
        <taxon>Pseudomonadota</taxon>
        <taxon>Betaproteobacteria</taxon>
        <taxon>Burkholderiales</taxon>
        <taxon>Burkholderiaceae</taxon>
        <taxon>Pandoraea</taxon>
    </lineage>
</organism>
<comment type="caution">
    <text evidence="6">The sequence shown here is derived from an EMBL/GenBank/DDBJ whole genome shotgun (WGS) entry which is preliminary data.</text>
</comment>
<evidence type="ECO:0000256" key="2">
    <source>
        <dbReference type="ARBA" id="ARBA00023125"/>
    </source>
</evidence>
<feature type="DNA-binding region" description="H-T-H motif" evidence="4">
    <location>
        <begin position="39"/>
        <end position="58"/>
    </location>
</feature>
<evidence type="ECO:0000256" key="1">
    <source>
        <dbReference type="ARBA" id="ARBA00023015"/>
    </source>
</evidence>
<dbReference type="Gene3D" id="1.10.357.10">
    <property type="entry name" value="Tetracycline Repressor, domain 2"/>
    <property type="match status" value="1"/>
</dbReference>
<feature type="domain" description="HTH tetR-type" evidence="5">
    <location>
        <begin position="16"/>
        <end position="76"/>
    </location>
</feature>
<dbReference type="InterPro" id="IPR036271">
    <property type="entry name" value="Tet_transcr_reg_TetR-rel_C_sf"/>
</dbReference>
<dbReference type="SUPFAM" id="SSF46689">
    <property type="entry name" value="Homeodomain-like"/>
    <property type="match status" value="1"/>
</dbReference>
<evidence type="ECO:0000256" key="3">
    <source>
        <dbReference type="ARBA" id="ARBA00023163"/>
    </source>
</evidence>
<evidence type="ECO:0000313" key="6">
    <source>
        <dbReference type="EMBL" id="VVE53718.1"/>
    </source>
</evidence>
<accession>A0ABY6WCV4</accession>
<dbReference type="RefSeq" id="WP_150723376.1">
    <property type="nucleotide sequence ID" value="NZ_CABPRV010000016.1"/>
</dbReference>
<name>A0ABY6WCV4_9BURK</name>
<proteinExistence type="predicted"/>
<keyword evidence="3" id="KW-0804">Transcription</keyword>
<keyword evidence="2 4" id="KW-0238">DNA-binding</keyword>
<dbReference type="Pfam" id="PF16859">
    <property type="entry name" value="TetR_C_11"/>
    <property type="match status" value="1"/>
</dbReference>
<sequence length="198" mass="21706">MTVSHSPRRAGRPRNEDTLAAVLAVVRRLVKEKGFDGVSVNLVASEANVAKQTLYRRWPSKAELVLDAYLESAGQFDTSAYEGLVPTLTKFLAGVFRHLEADGAAIRNLIAAAQSDSDFLTRFNDRFVVPRAERVKNLLAQAVEAEELPAETNLDVATEMIHGAFWYRLLTGQPLSRRYAESLAAQIGMLAGRGMTGT</sequence>
<dbReference type="Proteomes" id="UP000366065">
    <property type="component" value="Unassembled WGS sequence"/>
</dbReference>
<dbReference type="EMBL" id="CABPRV010000016">
    <property type="protein sequence ID" value="VVE53718.1"/>
    <property type="molecule type" value="Genomic_DNA"/>
</dbReference>
<evidence type="ECO:0000259" key="5">
    <source>
        <dbReference type="PROSITE" id="PS50977"/>
    </source>
</evidence>
<dbReference type="PANTHER" id="PTHR30055">
    <property type="entry name" value="HTH-TYPE TRANSCRIPTIONAL REGULATOR RUTR"/>
    <property type="match status" value="1"/>
</dbReference>
<keyword evidence="7" id="KW-1185">Reference proteome</keyword>
<dbReference type="InterPro" id="IPR001647">
    <property type="entry name" value="HTH_TetR"/>
</dbReference>
<dbReference type="PROSITE" id="PS50977">
    <property type="entry name" value="HTH_TETR_2"/>
    <property type="match status" value="1"/>
</dbReference>
<keyword evidence="1" id="KW-0805">Transcription regulation</keyword>
<dbReference type="InterPro" id="IPR011075">
    <property type="entry name" value="TetR_C"/>
</dbReference>
<dbReference type="PANTHER" id="PTHR30055:SF148">
    <property type="entry name" value="TETR-FAMILY TRANSCRIPTIONAL REGULATOR"/>
    <property type="match status" value="1"/>
</dbReference>
<dbReference type="InterPro" id="IPR050109">
    <property type="entry name" value="HTH-type_TetR-like_transc_reg"/>
</dbReference>
<dbReference type="PRINTS" id="PR00455">
    <property type="entry name" value="HTHTETR"/>
</dbReference>
<dbReference type="SUPFAM" id="SSF48498">
    <property type="entry name" value="Tetracyclin repressor-like, C-terminal domain"/>
    <property type="match status" value="1"/>
</dbReference>
<evidence type="ECO:0000256" key="4">
    <source>
        <dbReference type="PROSITE-ProRule" id="PRU00335"/>
    </source>
</evidence>
<dbReference type="Pfam" id="PF00440">
    <property type="entry name" value="TetR_N"/>
    <property type="match status" value="1"/>
</dbReference>
<protein>
    <submittedName>
        <fullName evidence="6">HTH-type transcriptional regulator</fullName>
    </submittedName>
</protein>
<reference evidence="6 7" key="1">
    <citation type="submission" date="2019-08" db="EMBL/GenBank/DDBJ databases">
        <authorList>
            <person name="Peeters C."/>
        </authorList>
    </citation>
    <scope>NUCLEOTIDE SEQUENCE [LARGE SCALE GENOMIC DNA]</scope>
    <source>
        <strain evidence="6 7">LMG 20602</strain>
    </source>
</reference>
<dbReference type="InterPro" id="IPR009057">
    <property type="entry name" value="Homeodomain-like_sf"/>
</dbReference>